<feature type="region of interest" description="Disordered" evidence="1">
    <location>
        <begin position="1"/>
        <end position="20"/>
    </location>
</feature>
<dbReference type="Proteomes" id="UP001527925">
    <property type="component" value="Unassembled WGS sequence"/>
</dbReference>
<gene>
    <name evidence="2" type="ORF">HK105_208805</name>
</gene>
<name>A0ABR4MWV7_9FUNG</name>
<reference evidence="2 3" key="1">
    <citation type="submission" date="2023-09" db="EMBL/GenBank/DDBJ databases">
        <title>Pangenome analysis of Batrachochytrium dendrobatidis and related Chytrids.</title>
        <authorList>
            <person name="Yacoub M.N."/>
            <person name="Stajich J.E."/>
            <person name="James T.Y."/>
        </authorList>
    </citation>
    <scope>NUCLEOTIDE SEQUENCE [LARGE SCALE GENOMIC DNA]</scope>
    <source>
        <strain evidence="2 3">JEL0888</strain>
    </source>
</reference>
<evidence type="ECO:0000256" key="1">
    <source>
        <dbReference type="SAM" id="MobiDB-lite"/>
    </source>
</evidence>
<proteinExistence type="predicted"/>
<dbReference type="InterPro" id="IPR023375">
    <property type="entry name" value="ADC_dom_sf"/>
</dbReference>
<accession>A0ABR4MWV7</accession>
<dbReference type="PANTHER" id="PTHR40518:SF1">
    <property type="entry name" value="ACETOACETATE DECARBOXYLASE"/>
    <property type="match status" value="1"/>
</dbReference>
<evidence type="ECO:0000313" key="2">
    <source>
        <dbReference type="EMBL" id="KAL2911704.1"/>
    </source>
</evidence>
<dbReference type="SUPFAM" id="SSF160104">
    <property type="entry name" value="Acetoacetate decarboxylase-like"/>
    <property type="match status" value="1"/>
</dbReference>
<organism evidence="2 3">
    <name type="scientific">Polyrhizophydium stewartii</name>
    <dbReference type="NCBI Taxonomy" id="2732419"/>
    <lineage>
        <taxon>Eukaryota</taxon>
        <taxon>Fungi</taxon>
        <taxon>Fungi incertae sedis</taxon>
        <taxon>Chytridiomycota</taxon>
        <taxon>Chytridiomycota incertae sedis</taxon>
        <taxon>Chytridiomycetes</taxon>
        <taxon>Rhizophydiales</taxon>
        <taxon>Rhizophydiales incertae sedis</taxon>
        <taxon>Polyrhizophydium</taxon>
    </lineage>
</organism>
<feature type="compositionally biased region" description="Low complexity" evidence="1">
    <location>
        <begin position="7"/>
        <end position="19"/>
    </location>
</feature>
<sequence length="349" mass="38383">MPPQPSKSPSSAAPTPANPRMHLLITAPPQRKLITGSPQRYMIEAPAERKLIAAAPPRMLIEAPAERKLLTFNEPQHRADRGTDAILDIDPAPAPLKLQVLVGFVMHITPNKDNLPFLLPHITSNFHKLDHLNSGLSMVLLLRHSDSPVGPFDELQILPGSFMPRPRASGAGIPPNGARSTELMADRRITRIFVSTERTLRTGRTNWGIHRELADFEWTESTSLLHVTTHVVVRDRLTQTVILDASLKSLRASVPASIDLLGKLVPALVERRIDVEGNPLGNDEWLRTRIGGGAWTTLAWIDSAKGLPADTKDRFFPQLTDLGIDFVARVKGTLEFGAPELLTPADPKL</sequence>
<protein>
    <submittedName>
        <fullName evidence="2">Uncharacterized protein</fullName>
    </submittedName>
</protein>
<keyword evidence="3" id="KW-1185">Reference proteome</keyword>
<evidence type="ECO:0000313" key="3">
    <source>
        <dbReference type="Proteomes" id="UP001527925"/>
    </source>
</evidence>
<dbReference type="EMBL" id="JADGIZ020000090">
    <property type="protein sequence ID" value="KAL2911704.1"/>
    <property type="molecule type" value="Genomic_DNA"/>
</dbReference>
<comment type="caution">
    <text evidence="2">The sequence shown here is derived from an EMBL/GenBank/DDBJ whole genome shotgun (WGS) entry which is preliminary data.</text>
</comment>
<dbReference type="PANTHER" id="PTHR40518">
    <property type="entry name" value="ACETOACETATE DECARBOXYLASE"/>
    <property type="match status" value="1"/>
</dbReference>